<sequence>MHSRSLSLSLLTLVSIAGVISLPLEQEYQSGAQPTDQKAEMPPAITGSTQPGTFPSGQLASSAMGPNSEIGPGQLEIGLGRPASDKNPKIGSSIPGYAHPAEKSSQAVQTNPAVGHPNHSASPHITFQSTPSHDKSVSAAERDAFGLPALGPTPTMPYENPSGSPSATPKFGKAHQNPSLGNTGFAQNSAQGSPDNENYVGEVRGNNKSPQRRTLLAPSATPSKELISRDIGARMLLDSHAALERRQEEGEMFGPNGMGAEGQELGPPYNDLDGSQSGLDGDIDGGFESDMQNNQGDMGMERRALIERPSTRRGRRHNGEDHTKAGHMKSQDGMDGPEDGSLVKQTATNATLNATVNATEPVGQRPAQGGNFKMLPDTQANQKDLLDEESGVPSGRTKSNTQAPNSQPDGMLSPNSMGEAPADSGPPASFTPQFQPQRFSPQQDASEMNPSRNSGPINPSQQMDQGGLQQQNMGTSANANGPNGVDTQHGAPFGMQAGSRNANGPQMDAEIEESSGEDAGDDEEEDSEEALDAELAQSLSKPAPSKSMPSNSMPNMSMPSDMHMNQPLPANAPESPNSSPQRDFMAGGSDSQDASTSAPEKKIPE</sequence>
<evidence type="ECO:0000313" key="1">
    <source>
        <dbReference type="EMBL" id="KAI7937179.1"/>
    </source>
</evidence>
<evidence type="ECO:0000313" key="2">
    <source>
        <dbReference type="Proteomes" id="UP001060170"/>
    </source>
</evidence>
<reference evidence="2" key="1">
    <citation type="journal article" date="2018" name="BMC Genomics">
        <title>Genomic insights into host adaptation between the wheat stripe rust pathogen (Puccinia striiformis f. sp. tritici) and the barley stripe rust pathogen (Puccinia striiformis f. sp. hordei).</title>
        <authorList>
            <person name="Xia C."/>
            <person name="Wang M."/>
            <person name="Yin C."/>
            <person name="Cornejo O.E."/>
            <person name="Hulbert S.H."/>
            <person name="Chen X."/>
        </authorList>
    </citation>
    <scope>NUCLEOTIDE SEQUENCE [LARGE SCALE GENOMIC DNA]</scope>
    <source>
        <strain evidence="2">93-210</strain>
    </source>
</reference>
<reference evidence="2" key="2">
    <citation type="journal article" date="2018" name="Mol. Plant Microbe Interact.">
        <title>Genome sequence resources for the wheat stripe rust pathogen (Puccinia striiformis f. sp. tritici) and the barley stripe rust pathogen (Puccinia striiformis f. sp. hordei).</title>
        <authorList>
            <person name="Xia C."/>
            <person name="Wang M."/>
            <person name="Yin C."/>
            <person name="Cornejo O.E."/>
            <person name="Hulbert S.H."/>
            <person name="Chen X."/>
        </authorList>
    </citation>
    <scope>NUCLEOTIDE SEQUENCE [LARGE SCALE GENOMIC DNA]</scope>
    <source>
        <strain evidence="2">93-210</strain>
    </source>
</reference>
<name>A0ACC0DQJ5_9BASI</name>
<accession>A0ACC0DQJ5</accession>
<reference evidence="1 2" key="3">
    <citation type="journal article" date="2022" name="Microbiol. Spectr.">
        <title>Folding features and dynamics of 3D genome architecture in plant fungal pathogens.</title>
        <authorList>
            <person name="Xia C."/>
        </authorList>
    </citation>
    <scope>NUCLEOTIDE SEQUENCE [LARGE SCALE GENOMIC DNA]</scope>
    <source>
        <strain evidence="1 2">93-210</strain>
    </source>
</reference>
<dbReference type="Proteomes" id="UP001060170">
    <property type="component" value="Chromosome 17"/>
</dbReference>
<comment type="caution">
    <text evidence="1">The sequence shown here is derived from an EMBL/GenBank/DDBJ whole genome shotgun (WGS) entry which is preliminary data.</text>
</comment>
<proteinExistence type="predicted"/>
<dbReference type="EMBL" id="CM045881">
    <property type="protein sequence ID" value="KAI7937179.1"/>
    <property type="molecule type" value="Genomic_DNA"/>
</dbReference>
<gene>
    <name evidence="1" type="ORF">MJO28_016078</name>
</gene>
<organism evidence="1 2">
    <name type="scientific">Puccinia striiformis f. sp. tritici</name>
    <dbReference type="NCBI Taxonomy" id="168172"/>
    <lineage>
        <taxon>Eukaryota</taxon>
        <taxon>Fungi</taxon>
        <taxon>Dikarya</taxon>
        <taxon>Basidiomycota</taxon>
        <taxon>Pucciniomycotina</taxon>
        <taxon>Pucciniomycetes</taxon>
        <taxon>Pucciniales</taxon>
        <taxon>Pucciniaceae</taxon>
        <taxon>Puccinia</taxon>
    </lineage>
</organism>
<keyword evidence="2" id="KW-1185">Reference proteome</keyword>
<protein>
    <submittedName>
        <fullName evidence="1">Uncharacterized protein</fullName>
    </submittedName>
</protein>